<feature type="compositionally biased region" description="Basic residues" evidence="5">
    <location>
        <begin position="362"/>
        <end position="374"/>
    </location>
</feature>
<evidence type="ECO:0000259" key="7">
    <source>
        <dbReference type="PROSITE" id="PS50056"/>
    </source>
</evidence>
<dbReference type="InterPro" id="IPR000387">
    <property type="entry name" value="Tyr_Pase_dom"/>
</dbReference>
<feature type="compositionally biased region" description="Low complexity" evidence="5">
    <location>
        <begin position="278"/>
        <end position="287"/>
    </location>
</feature>
<accession>A0ABN9TAA9</accession>
<reference evidence="8" key="1">
    <citation type="submission" date="2023-10" db="EMBL/GenBank/DDBJ databases">
        <authorList>
            <person name="Chen Y."/>
            <person name="Shah S."/>
            <person name="Dougan E. K."/>
            <person name="Thang M."/>
            <person name="Chan C."/>
        </authorList>
    </citation>
    <scope>NUCLEOTIDE SEQUENCE [LARGE SCALE GENOMIC DNA]</scope>
</reference>
<dbReference type="SMART" id="SM00195">
    <property type="entry name" value="DSPc"/>
    <property type="match status" value="1"/>
</dbReference>
<evidence type="ECO:0000256" key="2">
    <source>
        <dbReference type="ARBA" id="ARBA00013064"/>
    </source>
</evidence>
<evidence type="ECO:0000256" key="1">
    <source>
        <dbReference type="ARBA" id="ARBA00008601"/>
    </source>
</evidence>
<feature type="domain" description="Tyrosine specific protein phosphatases" evidence="7">
    <location>
        <begin position="154"/>
        <end position="206"/>
    </location>
</feature>
<comment type="caution">
    <text evidence="8">The sequence shown here is derived from an EMBL/GenBank/DDBJ whole genome shotgun (WGS) entry which is preliminary data.</text>
</comment>
<dbReference type="PANTHER" id="PTHR10159:SF519">
    <property type="entry name" value="DUAL SPECIFICITY PROTEIN PHOSPHATASE MPK3"/>
    <property type="match status" value="1"/>
</dbReference>
<feature type="compositionally biased region" description="Basic residues" evidence="5">
    <location>
        <begin position="59"/>
        <end position="72"/>
    </location>
</feature>
<comment type="similarity">
    <text evidence="1">Belongs to the protein-tyrosine phosphatase family. Non-receptor class dual specificity subfamily.</text>
</comment>
<feature type="region of interest" description="Disordered" evidence="5">
    <location>
        <begin position="1"/>
        <end position="74"/>
    </location>
</feature>
<name>A0ABN9TAA9_9DINO</name>
<evidence type="ECO:0000256" key="3">
    <source>
        <dbReference type="ARBA" id="ARBA00022801"/>
    </source>
</evidence>
<evidence type="ECO:0000313" key="8">
    <source>
        <dbReference type="EMBL" id="CAK0841540.1"/>
    </source>
</evidence>
<proteinExistence type="inferred from homology"/>
<feature type="compositionally biased region" description="Basic and acidic residues" evidence="5">
    <location>
        <begin position="12"/>
        <end position="23"/>
    </location>
</feature>
<feature type="compositionally biased region" description="Basic residues" evidence="5">
    <location>
        <begin position="315"/>
        <end position="336"/>
    </location>
</feature>
<dbReference type="SUPFAM" id="SSF52799">
    <property type="entry name" value="(Phosphotyrosine protein) phosphatases II"/>
    <property type="match status" value="1"/>
</dbReference>
<keyword evidence="9" id="KW-1185">Reference proteome</keyword>
<dbReference type="InterPro" id="IPR029021">
    <property type="entry name" value="Prot-tyrosine_phosphatase-like"/>
</dbReference>
<feature type="compositionally biased region" description="Gly residues" evidence="5">
    <location>
        <begin position="300"/>
        <end position="309"/>
    </location>
</feature>
<sequence>MTDGEGVGAEQRPPEERAADAEQAKGGAAAAEEAAAEAQQAGAGGGAVANEGDADRKEKKSKKEKKEKKPTKSAKMGFIQDEEFDWIWIGDAEDARDAVALKKNNVRYILNCTPPRTQGGVMNFHDKDPSFEYCRLSMGDNSTEQLASRFQASWDFFEKARIREDGGVLVHCQQGVSRSVSMVVAYLMKHYRKDFDVALSLAKSARAQACPNEGFTAQLKALDEELRSGKQAYEKVPPKRARLQNPSMVGPSLGPTVAAGPSRGPVGPGARGPPGPARGPVGPQGPQRGPPGPAGPPPGAVGGLRGGRWGPRSRQWGRRGRRGPRSPRRGSGRRSGRPQWWAPPGPPRGRRRPRRQAPPGPRAHRSRRRRRRWT</sequence>
<dbReference type="PANTHER" id="PTHR10159">
    <property type="entry name" value="DUAL SPECIFICITY PROTEIN PHOSPHATASE"/>
    <property type="match status" value="1"/>
</dbReference>
<dbReference type="Gene3D" id="3.90.190.10">
    <property type="entry name" value="Protein tyrosine phosphatase superfamily"/>
    <property type="match status" value="1"/>
</dbReference>
<dbReference type="CDD" id="cd14498">
    <property type="entry name" value="DSP"/>
    <property type="match status" value="1"/>
</dbReference>
<dbReference type="EC" id="3.1.3.48" evidence="2"/>
<feature type="compositionally biased region" description="Low complexity" evidence="5">
    <location>
        <begin position="24"/>
        <end position="41"/>
    </location>
</feature>
<protein>
    <recommendedName>
        <fullName evidence="2">protein-tyrosine-phosphatase</fullName>
        <ecNumber evidence="2">3.1.3.48</ecNumber>
    </recommendedName>
</protein>
<organism evidence="8 9">
    <name type="scientific">Prorocentrum cordatum</name>
    <dbReference type="NCBI Taxonomy" id="2364126"/>
    <lineage>
        <taxon>Eukaryota</taxon>
        <taxon>Sar</taxon>
        <taxon>Alveolata</taxon>
        <taxon>Dinophyceae</taxon>
        <taxon>Prorocentrales</taxon>
        <taxon>Prorocentraceae</taxon>
        <taxon>Prorocentrum</taxon>
    </lineage>
</organism>
<dbReference type="Pfam" id="PF00782">
    <property type="entry name" value="DSPc"/>
    <property type="match status" value="1"/>
</dbReference>
<dbReference type="InterPro" id="IPR020422">
    <property type="entry name" value="TYR_PHOSPHATASE_DUAL_dom"/>
</dbReference>
<evidence type="ECO:0000313" key="9">
    <source>
        <dbReference type="Proteomes" id="UP001189429"/>
    </source>
</evidence>
<feature type="domain" description="Tyrosine-protein phosphatase" evidence="6">
    <location>
        <begin position="77"/>
        <end position="228"/>
    </location>
</feature>
<evidence type="ECO:0000256" key="5">
    <source>
        <dbReference type="SAM" id="MobiDB-lite"/>
    </source>
</evidence>
<dbReference type="EMBL" id="CAUYUJ010014462">
    <property type="protein sequence ID" value="CAK0841540.1"/>
    <property type="molecule type" value="Genomic_DNA"/>
</dbReference>
<keyword evidence="4" id="KW-0904">Protein phosphatase</keyword>
<keyword evidence="3" id="KW-0378">Hydrolase</keyword>
<dbReference type="InterPro" id="IPR000340">
    <property type="entry name" value="Dual-sp_phosphatase_cat-dom"/>
</dbReference>
<feature type="region of interest" description="Disordered" evidence="5">
    <location>
        <begin position="232"/>
        <end position="374"/>
    </location>
</feature>
<dbReference type="PROSITE" id="PS50056">
    <property type="entry name" value="TYR_PHOSPHATASE_2"/>
    <property type="match status" value="1"/>
</dbReference>
<dbReference type="Proteomes" id="UP001189429">
    <property type="component" value="Unassembled WGS sequence"/>
</dbReference>
<evidence type="ECO:0000259" key="6">
    <source>
        <dbReference type="PROSITE" id="PS50054"/>
    </source>
</evidence>
<evidence type="ECO:0000256" key="4">
    <source>
        <dbReference type="ARBA" id="ARBA00022912"/>
    </source>
</evidence>
<feature type="compositionally biased region" description="Pro residues" evidence="5">
    <location>
        <begin position="288"/>
        <end position="299"/>
    </location>
</feature>
<dbReference type="PROSITE" id="PS50054">
    <property type="entry name" value="TYR_PHOSPHATASE_DUAL"/>
    <property type="match status" value="1"/>
</dbReference>
<gene>
    <name evidence="8" type="ORF">PCOR1329_LOCUS36712</name>
</gene>